<dbReference type="Proteomes" id="UP001596025">
    <property type="component" value="Unassembled WGS sequence"/>
</dbReference>
<reference evidence="3" key="1">
    <citation type="journal article" date="2019" name="Int. J. Syst. Evol. Microbiol.">
        <title>The Global Catalogue of Microorganisms (GCM) 10K type strain sequencing project: providing services to taxonomists for standard genome sequencing and annotation.</title>
        <authorList>
            <consortium name="The Broad Institute Genomics Platform"/>
            <consortium name="The Broad Institute Genome Sequencing Center for Infectious Disease"/>
            <person name="Wu L."/>
            <person name="Ma J."/>
        </authorList>
    </citation>
    <scope>NUCLEOTIDE SEQUENCE [LARGE SCALE GENOMIC DNA]</scope>
    <source>
        <strain evidence="3">CCUG 62763</strain>
    </source>
</reference>
<protein>
    <submittedName>
        <fullName evidence="2">Uncharacterized protein</fullName>
    </submittedName>
</protein>
<sequence>MSTIPTVDQAAAQVAARDADPYDTPELRAARAFEPLLDDAYRRAGLHRRTPQDVARDLAASRRRAAEADMRAAERETDLALAYALARTGRTGAL</sequence>
<gene>
    <name evidence="2" type="ORF">ACFO3M_08975</name>
</gene>
<evidence type="ECO:0000313" key="2">
    <source>
        <dbReference type="EMBL" id="MFC4693518.1"/>
    </source>
</evidence>
<comment type="caution">
    <text evidence="2">The sequence shown here is derived from an EMBL/GenBank/DDBJ whole genome shotgun (WGS) entry which is preliminary data.</text>
</comment>
<dbReference type="EMBL" id="JBHSGR010000008">
    <property type="protein sequence ID" value="MFC4693518.1"/>
    <property type="molecule type" value="Genomic_DNA"/>
</dbReference>
<name>A0ABV9LH89_9ACTN</name>
<dbReference type="RefSeq" id="WP_387988239.1">
    <property type="nucleotide sequence ID" value="NZ_JBHSGR010000008.1"/>
</dbReference>
<proteinExistence type="predicted"/>
<feature type="region of interest" description="Disordered" evidence="1">
    <location>
        <begin position="1"/>
        <end position="22"/>
    </location>
</feature>
<organism evidence="2 3">
    <name type="scientific">Geodermatophilus arenarius</name>
    <dbReference type="NCBI Taxonomy" id="1137990"/>
    <lineage>
        <taxon>Bacteria</taxon>
        <taxon>Bacillati</taxon>
        <taxon>Actinomycetota</taxon>
        <taxon>Actinomycetes</taxon>
        <taxon>Geodermatophilales</taxon>
        <taxon>Geodermatophilaceae</taxon>
        <taxon>Geodermatophilus</taxon>
    </lineage>
</organism>
<keyword evidence="3" id="KW-1185">Reference proteome</keyword>
<accession>A0ABV9LH89</accession>
<evidence type="ECO:0000313" key="3">
    <source>
        <dbReference type="Proteomes" id="UP001596025"/>
    </source>
</evidence>
<feature type="compositionally biased region" description="Low complexity" evidence="1">
    <location>
        <begin position="7"/>
        <end position="16"/>
    </location>
</feature>
<evidence type="ECO:0000256" key="1">
    <source>
        <dbReference type="SAM" id="MobiDB-lite"/>
    </source>
</evidence>